<name>A0A261ESE3_9BIFI</name>
<dbReference type="GO" id="GO:0071916">
    <property type="term" value="F:dipeptide transmembrane transporter activity"/>
    <property type="evidence" value="ECO:0007669"/>
    <property type="project" value="TreeGrafter"/>
</dbReference>
<dbReference type="AlphaFoldDB" id="A0A261ESE3"/>
<keyword evidence="5 7" id="KW-1133">Transmembrane helix</keyword>
<dbReference type="PANTHER" id="PTHR43386">
    <property type="entry name" value="OLIGOPEPTIDE TRANSPORT SYSTEM PERMEASE PROTEIN APPC"/>
    <property type="match status" value="1"/>
</dbReference>
<evidence type="ECO:0000256" key="3">
    <source>
        <dbReference type="ARBA" id="ARBA00022475"/>
    </source>
</evidence>
<dbReference type="GO" id="GO:0005886">
    <property type="term" value="C:plasma membrane"/>
    <property type="evidence" value="ECO:0007669"/>
    <property type="project" value="UniProtKB-SubCell"/>
</dbReference>
<feature type="transmembrane region" description="Helical" evidence="7">
    <location>
        <begin position="104"/>
        <end position="124"/>
    </location>
</feature>
<evidence type="ECO:0000256" key="6">
    <source>
        <dbReference type="ARBA" id="ARBA00023136"/>
    </source>
</evidence>
<feature type="transmembrane region" description="Helical" evidence="7">
    <location>
        <begin position="162"/>
        <end position="180"/>
    </location>
</feature>
<feature type="region of interest" description="Disordered" evidence="8">
    <location>
        <begin position="308"/>
        <end position="350"/>
    </location>
</feature>
<evidence type="ECO:0000313" key="10">
    <source>
        <dbReference type="EMBL" id="OZG49755.1"/>
    </source>
</evidence>
<evidence type="ECO:0000256" key="8">
    <source>
        <dbReference type="SAM" id="MobiDB-lite"/>
    </source>
</evidence>
<feature type="transmembrane region" description="Helical" evidence="7">
    <location>
        <begin position="136"/>
        <end position="156"/>
    </location>
</feature>
<evidence type="ECO:0000256" key="4">
    <source>
        <dbReference type="ARBA" id="ARBA00022692"/>
    </source>
</evidence>
<dbReference type="EMBL" id="MWWR01000018">
    <property type="protein sequence ID" value="OZG49755.1"/>
    <property type="molecule type" value="Genomic_DNA"/>
</dbReference>
<evidence type="ECO:0000256" key="5">
    <source>
        <dbReference type="ARBA" id="ARBA00022989"/>
    </source>
</evidence>
<comment type="similarity">
    <text evidence="7">Belongs to the binding-protein-dependent transport system permease family.</text>
</comment>
<evidence type="ECO:0000259" key="9">
    <source>
        <dbReference type="PROSITE" id="PS50928"/>
    </source>
</evidence>
<sequence>MTGNTTSPSNRGFAPRAPRGRLRGARIVLSSLWHRADGAYALVVIGLWLAVSLVSLVWTPHPLLEASGRNAWAAPSAAHPMGTDGAGHDLLSWLMRGSLTELEVVVLVVLCTAVFGLLGIWASVGRRAGAGRGSRAWMVCVDTLIAVPTVLVAMLVSVPLGTSIAVIVVACTFAYSLSIVRVTRPVAQLAATSQYVEAARSYGVGEARVFFGHVVPAIAPTMAVQLSLSAGTAILAESGLTYLGIGIPAGVPSWGRSLANCAKLISVYPLTVIWPGLIITMVVVALNLLGDALRDCADPVVNADLRRDGAADDDRSASDMAAAESSTREQELTGERMPAQEGESHEPHRA</sequence>
<dbReference type="PANTHER" id="PTHR43386:SF1">
    <property type="entry name" value="D,D-DIPEPTIDE TRANSPORT SYSTEM PERMEASE PROTEIN DDPC-RELATED"/>
    <property type="match status" value="1"/>
</dbReference>
<keyword evidence="4 7" id="KW-0812">Transmembrane</keyword>
<evidence type="ECO:0000256" key="7">
    <source>
        <dbReference type="RuleBase" id="RU363032"/>
    </source>
</evidence>
<comment type="subcellular location">
    <subcellularLocation>
        <location evidence="1 7">Cell membrane</location>
        <topology evidence="1 7">Multi-pass membrane protein</topology>
    </subcellularLocation>
</comment>
<dbReference type="CDD" id="cd06261">
    <property type="entry name" value="TM_PBP2"/>
    <property type="match status" value="1"/>
</dbReference>
<accession>A0A261ESE3</accession>
<keyword evidence="3" id="KW-1003">Cell membrane</keyword>
<comment type="caution">
    <text evidence="10">The sequence shown here is derived from an EMBL/GenBank/DDBJ whole genome shotgun (WGS) entry which is preliminary data.</text>
</comment>
<dbReference type="Proteomes" id="UP000216725">
    <property type="component" value="Unassembled WGS sequence"/>
</dbReference>
<dbReference type="InterPro" id="IPR000515">
    <property type="entry name" value="MetI-like"/>
</dbReference>
<protein>
    <submittedName>
        <fullName evidence="10">ABC transporter permease</fullName>
    </submittedName>
</protein>
<organism evidence="10 11">
    <name type="scientific">Pseudoscardovia radai</name>
    <dbReference type="NCBI Taxonomy" id="987066"/>
    <lineage>
        <taxon>Bacteria</taxon>
        <taxon>Bacillati</taxon>
        <taxon>Actinomycetota</taxon>
        <taxon>Actinomycetes</taxon>
        <taxon>Bifidobacteriales</taxon>
        <taxon>Bifidobacteriaceae</taxon>
        <taxon>Pseudoscardovia</taxon>
    </lineage>
</organism>
<reference evidence="10 11" key="1">
    <citation type="journal article" date="2017" name="BMC Genomics">
        <title>Comparative genomic and phylogenomic analyses of the Bifidobacteriaceae family.</title>
        <authorList>
            <person name="Lugli G.A."/>
            <person name="Milani C."/>
            <person name="Turroni F."/>
            <person name="Duranti S."/>
            <person name="Mancabelli L."/>
            <person name="Mangifesta M."/>
            <person name="Ferrario C."/>
            <person name="Modesto M."/>
            <person name="Mattarelli P."/>
            <person name="Jiri K."/>
            <person name="van Sinderen D."/>
            <person name="Ventura M."/>
        </authorList>
    </citation>
    <scope>NUCLEOTIDE SEQUENCE [LARGE SCALE GENOMIC DNA]</scope>
    <source>
        <strain evidence="10 11">DSM 24742</strain>
    </source>
</reference>
<feature type="domain" description="ABC transmembrane type-1" evidence="9">
    <location>
        <begin position="98"/>
        <end position="290"/>
    </location>
</feature>
<feature type="transmembrane region" description="Helical" evidence="7">
    <location>
        <begin position="39"/>
        <end position="58"/>
    </location>
</feature>
<dbReference type="Gene3D" id="1.10.3720.10">
    <property type="entry name" value="MetI-like"/>
    <property type="match status" value="1"/>
</dbReference>
<feature type="transmembrane region" description="Helical" evidence="7">
    <location>
        <begin position="265"/>
        <end position="289"/>
    </location>
</feature>
<dbReference type="OrthoDB" id="9812701at2"/>
<evidence type="ECO:0000256" key="1">
    <source>
        <dbReference type="ARBA" id="ARBA00004651"/>
    </source>
</evidence>
<dbReference type="PROSITE" id="PS50928">
    <property type="entry name" value="ABC_TM1"/>
    <property type="match status" value="1"/>
</dbReference>
<dbReference type="InterPro" id="IPR035906">
    <property type="entry name" value="MetI-like_sf"/>
</dbReference>
<evidence type="ECO:0000256" key="2">
    <source>
        <dbReference type="ARBA" id="ARBA00022448"/>
    </source>
</evidence>
<feature type="compositionally biased region" description="Basic and acidic residues" evidence="8">
    <location>
        <begin position="308"/>
        <end position="317"/>
    </location>
</feature>
<keyword evidence="2 7" id="KW-0813">Transport</keyword>
<keyword evidence="6 7" id="KW-0472">Membrane</keyword>
<dbReference type="RefSeq" id="WP_094661361.1">
    <property type="nucleotide sequence ID" value="NZ_MWWR01000018.1"/>
</dbReference>
<dbReference type="Pfam" id="PF00528">
    <property type="entry name" value="BPD_transp_1"/>
    <property type="match status" value="1"/>
</dbReference>
<dbReference type="SUPFAM" id="SSF161098">
    <property type="entry name" value="MetI-like"/>
    <property type="match status" value="1"/>
</dbReference>
<dbReference type="InterPro" id="IPR050366">
    <property type="entry name" value="BP-dependent_transpt_permease"/>
</dbReference>
<proteinExistence type="inferred from homology"/>
<evidence type="ECO:0000313" key="11">
    <source>
        <dbReference type="Proteomes" id="UP000216725"/>
    </source>
</evidence>
<gene>
    <name evidence="10" type="ORF">PSRA_1560</name>
</gene>
<keyword evidence="11" id="KW-1185">Reference proteome</keyword>